<organism evidence="1 2">
    <name type="scientific">Candidatus Pelethenecus faecipullorum</name>
    <dbReference type="NCBI Taxonomy" id="2840900"/>
    <lineage>
        <taxon>Bacteria</taxon>
        <taxon>Bacillati</taxon>
        <taxon>Mycoplasmatota</taxon>
        <taxon>Mollicutes</taxon>
        <taxon>Candidatus Pelethenecus</taxon>
    </lineage>
</organism>
<dbReference type="AlphaFoldDB" id="A0A9D1GRA1"/>
<gene>
    <name evidence="1" type="ORF">IAD46_04290</name>
</gene>
<sequence length="54" mass="6209">MGLLSEFLSALYGGASRSKKKNDDESWLEECEECGEHYYDCECDDCGDEDCENW</sequence>
<name>A0A9D1GRA1_9MOLU</name>
<accession>A0A9D1GRA1</accession>
<dbReference type="EMBL" id="DVLF01000132">
    <property type="protein sequence ID" value="HIT50227.1"/>
    <property type="molecule type" value="Genomic_DNA"/>
</dbReference>
<evidence type="ECO:0000313" key="1">
    <source>
        <dbReference type="EMBL" id="HIT50227.1"/>
    </source>
</evidence>
<proteinExistence type="predicted"/>
<dbReference type="Proteomes" id="UP000886758">
    <property type="component" value="Unassembled WGS sequence"/>
</dbReference>
<comment type="caution">
    <text evidence="1">The sequence shown here is derived from an EMBL/GenBank/DDBJ whole genome shotgun (WGS) entry which is preliminary data.</text>
</comment>
<reference evidence="1" key="2">
    <citation type="journal article" date="2021" name="PeerJ">
        <title>Extensive microbial diversity within the chicken gut microbiome revealed by metagenomics and culture.</title>
        <authorList>
            <person name="Gilroy R."/>
            <person name="Ravi A."/>
            <person name="Getino M."/>
            <person name="Pursley I."/>
            <person name="Horton D.L."/>
            <person name="Alikhan N.F."/>
            <person name="Baker D."/>
            <person name="Gharbi K."/>
            <person name="Hall N."/>
            <person name="Watson M."/>
            <person name="Adriaenssens E.M."/>
            <person name="Foster-Nyarko E."/>
            <person name="Jarju S."/>
            <person name="Secka A."/>
            <person name="Antonio M."/>
            <person name="Oren A."/>
            <person name="Chaudhuri R.R."/>
            <person name="La Ragione R."/>
            <person name="Hildebrand F."/>
            <person name="Pallen M.J."/>
        </authorList>
    </citation>
    <scope>NUCLEOTIDE SEQUENCE</scope>
    <source>
        <strain evidence="1">ChiW17-6978</strain>
    </source>
</reference>
<protein>
    <submittedName>
        <fullName evidence="1">Uncharacterized protein</fullName>
    </submittedName>
</protein>
<evidence type="ECO:0000313" key="2">
    <source>
        <dbReference type="Proteomes" id="UP000886758"/>
    </source>
</evidence>
<reference evidence="1" key="1">
    <citation type="submission" date="2020-10" db="EMBL/GenBank/DDBJ databases">
        <authorList>
            <person name="Gilroy R."/>
        </authorList>
    </citation>
    <scope>NUCLEOTIDE SEQUENCE</scope>
    <source>
        <strain evidence="1">ChiW17-6978</strain>
    </source>
</reference>